<dbReference type="RefSeq" id="WP_084984424.1">
    <property type="nucleotide sequence ID" value="NZ_CBCSCF010000004.1"/>
</dbReference>
<keyword evidence="6" id="KW-0378">Hydrolase</keyword>
<keyword evidence="4" id="KW-0540">Nuclease</keyword>
<protein>
    <submittedName>
        <fullName evidence="8">Replication protein</fullName>
    </submittedName>
</protein>
<dbReference type="Proteomes" id="UP000192722">
    <property type="component" value="Unassembled WGS sequence"/>
</dbReference>
<name>A0ABX3TUI9_9GAMM</name>
<organism evidence="8 9">
    <name type="scientific">Rouxiella silvae</name>
    <dbReference type="NCBI Taxonomy" id="1646373"/>
    <lineage>
        <taxon>Bacteria</taxon>
        <taxon>Pseudomonadati</taxon>
        <taxon>Pseudomonadota</taxon>
        <taxon>Gammaproteobacteria</taxon>
        <taxon>Enterobacterales</taxon>
        <taxon>Yersiniaceae</taxon>
        <taxon>Rouxiella</taxon>
    </lineage>
</organism>
<sequence>MTQAVEWAYPWNAPRPAIAGPERPLTRDEFHQGQAVLAKVKTLPYELAEKFLSRYKYLLKAKGNHAANKYLVFTLGRSILPRVESVNNAHVMNADASTLFLSEADQYNRLPGMKDKDLKNLCMRVAGQLMQIYEEKCEALIAANDGDNSVLFDNRTQSELYGHIAGMARAFNVQPMHWVRYRKGKMDARSAIASLSRLVNAEWWERKFKAQRMQWREALLIAIGSVSRDKAASAYASIQAIREVKARRLSNLEYLKSCELENTETGERFSLIEKVMASISNPEIRRMELMNTIAFTEQYAAENGDVGMFITITTPSKYHPTRTVGAEKRVQFNHNWDKEAYTPKDGQRYLCKVWAKIRTAFKDNGLKVYGMRVVEPHHDATPHWHMMLFAKRTQRQQIIEIMRKYAMKEDGDERGAAKNRFDCKHMNKGGAAGYIAKYIAKNIDGYALEGDRDFETGELLSDAAAAVTAWAATWRIPQFHSIGLPAMGTYRECRRGCLRSLNLTEIFDEEVEAVRAAADAGNFAAYIGAQGGANTPRDSQTVRVARRTAEELNAYDEEVKKVVGIFAPHLGESNVFETRTTQWRIVSSAVDVELLTLKSASGAPRSPVNNCGLVESAAATNNHVGEAESHAEPLFSEQHAVIDWTDTAAVRAIVARVKEDSPKVSRKQRSYNPFKYRETAPSARLTDAERARIPAIRQELAVKGISPQKWQLEALTRGALMMFGNETVRYEVIEDWSDFYQ</sequence>
<keyword evidence="9" id="KW-1185">Reference proteome</keyword>
<dbReference type="InterPro" id="IPR008766">
    <property type="entry name" value="Replication_gene_A-like"/>
</dbReference>
<keyword evidence="3" id="KW-0235">DNA replication</keyword>
<dbReference type="Pfam" id="PF05840">
    <property type="entry name" value="Phage_GPA"/>
    <property type="match status" value="1"/>
</dbReference>
<evidence type="ECO:0000313" key="9">
    <source>
        <dbReference type="Proteomes" id="UP000192722"/>
    </source>
</evidence>
<evidence type="ECO:0000256" key="6">
    <source>
        <dbReference type="ARBA" id="ARBA00022801"/>
    </source>
</evidence>
<evidence type="ECO:0000256" key="4">
    <source>
        <dbReference type="ARBA" id="ARBA00022722"/>
    </source>
</evidence>
<dbReference type="EMBL" id="MRWD01000083">
    <property type="protein sequence ID" value="ORJ18866.1"/>
    <property type="molecule type" value="Genomic_DNA"/>
</dbReference>
<evidence type="ECO:0000259" key="7">
    <source>
        <dbReference type="Pfam" id="PF05840"/>
    </source>
</evidence>
<keyword evidence="5" id="KW-0255">Endonuclease</keyword>
<evidence type="ECO:0000256" key="1">
    <source>
        <dbReference type="ARBA" id="ARBA00003293"/>
    </source>
</evidence>
<comment type="function">
    <text evidence="1">Possible endonuclease which induces a single-strand cut and initiates DNA replication.</text>
</comment>
<comment type="similarity">
    <text evidence="2">Belongs to the phage GPA family.</text>
</comment>
<proteinExistence type="inferred from homology"/>
<evidence type="ECO:0000256" key="2">
    <source>
        <dbReference type="ARBA" id="ARBA00009260"/>
    </source>
</evidence>
<gene>
    <name evidence="8" type="ORF">BS639_22945</name>
</gene>
<evidence type="ECO:0000256" key="3">
    <source>
        <dbReference type="ARBA" id="ARBA00022705"/>
    </source>
</evidence>
<comment type="caution">
    <text evidence="8">The sequence shown here is derived from an EMBL/GenBank/DDBJ whole genome shotgun (WGS) entry which is preliminary data.</text>
</comment>
<accession>A0ABX3TUI9</accession>
<feature type="domain" description="Replication gene A protein-like" evidence="7">
    <location>
        <begin position="117"/>
        <end position="446"/>
    </location>
</feature>
<evidence type="ECO:0000256" key="5">
    <source>
        <dbReference type="ARBA" id="ARBA00022759"/>
    </source>
</evidence>
<evidence type="ECO:0000313" key="8">
    <source>
        <dbReference type="EMBL" id="ORJ18866.1"/>
    </source>
</evidence>
<reference evidence="8 9" key="1">
    <citation type="journal article" date="2017" name="Int. J. Syst. Evol. Microbiol.">
        <title>Rouxiella badensis sp. nov. and Rouxiella silvae sp. nov. isolated from peat bog soil in Germany and emendation of the genus description.</title>
        <authorList>
            <person name="Le Fleche-Mateos A."/>
            <person name="Kugler J.H."/>
            <person name="Hansen S.H."/>
            <person name="Syldatk C."/>
            <person name="Hausmann R."/>
            <person name="Lomprez F."/>
            <person name="Vandenbogaert M."/>
            <person name="Manuguerra J.C."/>
            <person name="Grimont P.A."/>
        </authorList>
    </citation>
    <scope>NUCLEOTIDE SEQUENCE [LARGE SCALE GENOMIC DNA]</scope>
    <source>
        <strain evidence="8 9">213</strain>
    </source>
</reference>